<dbReference type="Gene3D" id="3.40.710.10">
    <property type="entry name" value="DD-peptidase/beta-lactamase superfamily"/>
    <property type="match status" value="1"/>
</dbReference>
<dbReference type="PANTHER" id="PTHR46825:SF9">
    <property type="entry name" value="BETA-LACTAMASE-RELATED DOMAIN-CONTAINING PROTEIN"/>
    <property type="match status" value="1"/>
</dbReference>
<reference evidence="2 3" key="1">
    <citation type="submission" date="2023-06" db="EMBL/GenBank/DDBJ databases">
        <authorList>
            <person name="Feng G."/>
            <person name="Li J."/>
            <person name="Zhu H."/>
        </authorList>
    </citation>
    <scope>NUCLEOTIDE SEQUENCE [LARGE SCALE GENOMIC DNA]</scope>
    <source>
        <strain evidence="2 3">RHCKG23</strain>
    </source>
</reference>
<sequence length="288" mass="31213">MFRRPNSDRGTWIAAWVDRDGVPEMVRDHIPPYSPDHLVEWGSITKAVTATAVRIAITEGLFSGGDEVARLLPRLPEAHFSVLELLEHRSGLPRMAHPIRALFRRDPYADVVGRRLDPATVVPLLPRGDHLYSNLGYAVLGEVLDATVASWWDWAVDRVLAPAGVTTATLHPSPPARVLPRDRAGRPLEPWSVGAGPYAAAGGVWSTFDDLCRFLGAAAHETTTPPGWQSAPGADVINGATRHSRACAIRPSGGSRVLVAHGLRLGARLERKSVELARASRIGVGREE</sequence>
<dbReference type="SUPFAM" id="SSF56601">
    <property type="entry name" value="beta-lactamase/transpeptidase-like"/>
    <property type="match status" value="1"/>
</dbReference>
<evidence type="ECO:0000259" key="1">
    <source>
        <dbReference type="Pfam" id="PF00144"/>
    </source>
</evidence>
<dbReference type="RefSeq" id="WP_289457961.1">
    <property type="nucleotide sequence ID" value="NZ_JAUCML010000003.1"/>
</dbReference>
<proteinExistence type="predicted"/>
<evidence type="ECO:0000313" key="2">
    <source>
        <dbReference type="EMBL" id="MDM7884504.1"/>
    </source>
</evidence>
<dbReference type="PANTHER" id="PTHR46825">
    <property type="entry name" value="D-ALANYL-D-ALANINE-CARBOXYPEPTIDASE/ENDOPEPTIDASE AMPH"/>
    <property type="match status" value="1"/>
</dbReference>
<name>A0ABT7T6E5_9MICO</name>
<dbReference type="InterPro" id="IPR050491">
    <property type="entry name" value="AmpC-like"/>
</dbReference>
<dbReference type="GO" id="GO:0016787">
    <property type="term" value="F:hydrolase activity"/>
    <property type="evidence" value="ECO:0007669"/>
    <property type="project" value="UniProtKB-KW"/>
</dbReference>
<dbReference type="InterPro" id="IPR012338">
    <property type="entry name" value="Beta-lactam/transpept-like"/>
</dbReference>
<dbReference type="Proteomes" id="UP001237823">
    <property type="component" value="Unassembled WGS sequence"/>
</dbReference>
<organism evidence="2 3">
    <name type="scientific">Curtobacterium citri</name>
    <dbReference type="NCBI Taxonomy" id="3055139"/>
    <lineage>
        <taxon>Bacteria</taxon>
        <taxon>Bacillati</taxon>
        <taxon>Actinomycetota</taxon>
        <taxon>Actinomycetes</taxon>
        <taxon>Micrococcales</taxon>
        <taxon>Microbacteriaceae</taxon>
        <taxon>Curtobacterium</taxon>
    </lineage>
</organism>
<dbReference type="InterPro" id="IPR001466">
    <property type="entry name" value="Beta-lactam-related"/>
</dbReference>
<gene>
    <name evidence="2" type="ORF">QUG92_05245</name>
</gene>
<dbReference type="Pfam" id="PF00144">
    <property type="entry name" value="Beta-lactamase"/>
    <property type="match status" value="1"/>
</dbReference>
<keyword evidence="3" id="KW-1185">Reference proteome</keyword>
<evidence type="ECO:0000313" key="3">
    <source>
        <dbReference type="Proteomes" id="UP001237823"/>
    </source>
</evidence>
<feature type="domain" description="Beta-lactamase-related" evidence="1">
    <location>
        <begin position="28"/>
        <end position="227"/>
    </location>
</feature>
<dbReference type="EC" id="3.1.1.103" evidence="2"/>
<accession>A0ABT7T6E5</accession>
<dbReference type="EMBL" id="JAUCML010000003">
    <property type="protein sequence ID" value="MDM7884504.1"/>
    <property type="molecule type" value="Genomic_DNA"/>
</dbReference>
<protein>
    <submittedName>
        <fullName evidence="2">Serine hydrolase domain-containing protein</fullName>
        <ecNumber evidence="2">3.1.1.103</ecNumber>
    </submittedName>
</protein>
<comment type="caution">
    <text evidence="2">The sequence shown here is derived from an EMBL/GenBank/DDBJ whole genome shotgun (WGS) entry which is preliminary data.</text>
</comment>
<keyword evidence="2" id="KW-0378">Hydrolase</keyword>